<protein>
    <submittedName>
        <fullName evidence="1 2">Uncharacterized protein</fullName>
    </submittedName>
</protein>
<reference evidence="1" key="2">
    <citation type="submission" date="2010-05" db="EMBL/GenBank/DDBJ databases">
        <title>The Genome Sequence of Magnaporthe poae strain ATCC 64411.</title>
        <authorList>
            <consortium name="The Broad Institute Genome Sequencing Platform"/>
            <consortium name="Broad Institute Genome Sequencing Center for Infectious Disease"/>
            <person name="Ma L.-J."/>
            <person name="Dead R."/>
            <person name="Young S."/>
            <person name="Zeng Q."/>
            <person name="Koehrsen M."/>
            <person name="Alvarado L."/>
            <person name="Berlin A."/>
            <person name="Chapman S.B."/>
            <person name="Chen Z."/>
            <person name="Freedman E."/>
            <person name="Gellesch M."/>
            <person name="Goldberg J."/>
            <person name="Griggs A."/>
            <person name="Gujja S."/>
            <person name="Heilman E.R."/>
            <person name="Heiman D."/>
            <person name="Hepburn T."/>
            <person name="Howarth C."/>
            <person name="Jen D."/>
            <person name="Larson L."/>
            <person name="Mehta T."/>
            <person name="Neiman D."/>
            <person name="Pearson M."/>
            <person name="Roberts A."/>
            <person name="Saif S."/>
            <person name="Shea T."/>
            <person name="Shenoy N."/>
            <person name="Sisk P."/>
            <person name="Stolte C."/>
            <person name="Sykes S."/>
            <person name="Walk T."/>
            <person name="White J."/>
            <person name="Yandava C."/>
            <person name="Haas B."/>
            <person name="Nusbaum C."/>
            <person name="Birren B."/>
        </authorList>
    </citation>
    <scope>NUCLEOTIDE SEQUENCE</scope>
    <source>
        <strain evidence="1">ATCC 64411</strain>
    </source>
</reference>
<organism evidence="2 3">
    <name type="scientific">Magnaporthiopsis poae (strain ATCC 64411 / 73-15)</name>
    <name type="common">Kentucky bluegrass fungus</name>
    <name type="synonym">Magnaporthe poae</name>
    <dbReference type="NCBI Taxonomy" id="644358"/>
    <lineage>
        <taxon>Eukaryota</taxon>
        <taxon>Fungi</taxon>
        <taxon>Dikarya</taxon>
        <taxon>Ascomycota</taxon>
        <taxon>Pezizomycotina</taxon>
        <taxon>Sordariomycetes</taxon>
        <taxon>Sordariomycetidae</taxon>
        <taxon>Magnaporthales</taxon>
        <taxon>Magnaporthaceae</taxon>
        <taxon>Magnaporthiopsis</taxon>
    </lineage>
</organism>
<proteinExistence type="predicted"/>
<evidence type="ECO:0000313" key="1">
    <source>
        <dbReference type="EMBL" id="KLU87190.1"/>
    </source>
</evidence>
<evidence type="ECO:0000313" key="2">
    <source>
        <dbReference type="EnsemblFungi" id="MAPG_06192T0"/>
    </source>
</evidence>
<reference evidence="1" key="3">
    <citation type="submission" date="2011-03" db="EMBL/GenBank/DDBJ databases">
        <title>Annotation of Magnaporthe poae ATCC 64411.</title>
        <authorList>
            <person name="Ma L.-J."/>
            <person name="Dead R."/>
            <person name="Young S.K."/>
            <person name="Zeng Q."/>
            <person name="Gargeya S."/>
            <person name="Fitzgerald M."/>
            <person name="Haas B."/>
            <person name="Abouelleil A."/>
            <person name="Alvarado L."/>
            <person name="Arachchi H.M."/>
            <person name="Berlin A."/>
            <person name="Brown A."/>
            <person name="Chapman S.B."/>
            <person name="Chen Z."/>
            <person name="Dunbar C."/>
            <person name="Freedman E."/>
            <person name="Gearin G."/>
            <person name="Gellesch M."/>
            <person name="Goldberg J."/>
            <person name="Griggs A."/>
            <person name="Gujja S."/>
            <person name="Heiman D."/>
            <person name="Howarth C."/>
            <person name="Larson L."/>
            <person name="Lui A."/>
            <person name="MacDonald P.J.P."/>
            <person name="Mehta T."/>
            <person name="Montmayeur A."/>
            <person name="Murphy C."/>
            <person name="Neiman D."/>
            <person name="Pearson M."/>
            <person name="Priest M."/>
            <person name="Roberts A."/>
            <person name="Saif S."/>
            <person name="Shea T."/>
            <person name="Shenoy N."/>
            <person name="Sisk P."/>
            <person name="Stolte C."/>
            <person name="Sykes S."/>
            <person name="Yandava C."/>
            <person name="Wortman J."/>
            <person name="Nusbaum C."/>
            <person name="Birren B."/>
        </authorList>
    </citation>
    <scope>NUCLEOTIDE SEQUENCE</scope>
    <source>
        <strain evidence="1">ATCC 64411</strain>
    </source>
</reference>
<dbReference type="VEuPathDB" id="FungiDB:MAPG_06192"/>
<dbReference type="EMBL" id="ADBL01001489">
    <property type="status" value="NOT_ANNOTATED_CDS"/>
    <property type="molecule type" value="Genomic_DNA"/>
</dbReference>
<dbReference type="AlphaFoldDB" id="A0A0C4E1D4"/>
<reference evidence="2" key="4">
    <citation type="journal article" date="2015" name="G3 (Bethesda)">
        <title>Genome sequences of three phytopathogenic species of the Magnaporthaceae family of fungi.</title>
        <authorList>
            <person name="Okagaki L.H."/>
            <person name="Nunes C.C."/>
            <person name="Sailsbery J."/>
            <person name="Clay B."/>
            <person name="Brown D."/>
            <person name="John T."/>
            <person name="Oh Y."/>
            <person name="Young N."/>
            <person name="Fitzgerald M."/>
            <person name="Haas B.J."/>
            <person name="Zeng Q."/>
            <person name="Young S."/>
            <person name="Adiconis X."/>
            <person name="Fan L."/>
            <person name="Levin J.Z."/>
            <person name="Mitchell T.K."/>
            <person name="Okubara P.A."/>
            <person name="Farman M.L."/>
            <person name="Kohn L.M."/>
            <person name="Birren B."/>
            <person name="Ma L.-J."/>
            <person name="Dean R.A."/>
        </authorList>
    </citation>
    <scope>NUCLEOTIDE SEQUENCE</scope>
    <source>
        <strain evidence="2">ATCC 64411 / 73-15</strain>
    </source>
</reference>
<accession>A0A0C4E1D4</accession>
<sequence>MATTEFIPALGTAIATGVRFTASSVCPKLGQIEAERHIVKTGINPAIKADRGSLRRTQRPGNFPGVVAVTDSLPPAKDQAPAGICPAQRGFLPHPPGHGGGHQARTGFRALRGPALSRDRRPNHGRCRRRLGRAVLATHPSKGLVYSFSLLFNQTGYGFTEEML</sequence>
<reference evidence="2" key="5">
    <citation type="submission" date="2015-06" db="UniProtKB">
        <authorList>
            <consortium name="EnsemblFungi"/>
        </authorList>
    </citation>
    <scope>IDENTIFICATION</scope>
    <source>
        <strain evidence="2">ATCC 64411</strain>
    </source>
</reference>
<reference evidence="3" key="1">
    <citation type="submission" date="2010-05" db="EMBL/GenBank/DDBJ databases">
        <title>The genome sequence of Magnaporthe poae strain ATCC 64411.</title>
        <authorList>
            <person name="Ma L.-J."/>
            <person name="Dead R."/>
            <person name="Young S."/>
            <person name="Zeng Q."/>
            <person name="Koehrsen M."/>
            <person name="Alvarado L."/>
            <person name="Berlin A."/>
            <person name="Chapman S.B."/>
            <person name="Chen Z."/>
            <person name="Freedman E."/>
            <person name="Gellesch M."/>
            <person name="Goldberg J."/>
            <person name="Griggs A."/>
            <person name="Gujja S."/>
            <person name="Heilman E.R."/>
            <person name="Heiman D."/>
            <person name="Hepburn T."/>
            <person name="Howarth C."/>
            <person name="Jen D."/>
            <person name="Larson L."/>
            <person name="Mehta T."/>
            <person name="Neiman D."/>
            <person name="Pearson M."/>
            <person name="Roberts A."/>
            <person name="Saif S."/>
            <person name="Shea T."/>
            <person name="Shenoy N."/>
            <person name="Sisk P."/>
            <person name="Stolte C."/>
            <person name="Sykes S."/>
            <person name="Walk T."/>
            <person name="White J."/>
            <person name="Yandava C."/>
            <person name="Haas B."/>
            <person name="Nusbaum C."/>
            <person name="Birren B."/>
        </authorList>
    </citation>
    <scope>NUCLEOTIDE SEQUENCE [LARGE SCALE GENOMIC DNA]</scope>
    <source>
        <strain evidence="3">ATCC 64411 / 73-15</strain>
    </source>
</reference>
<name>A0A0C4E1D4_MAGP6</name>
<gene>
    <name evidence="1" type="ORF">MAPG_06192</name>
</gene>
<dbReference type="EMBL" id="GL876970">
    <property type="protein sequence ID" value="KLU87190.1"/>
    <property type="molecule type" value="Genomic_DNA"/>
</dbReference>
<dbReference type="Proteomes" id="UP000011715">
    <property type="component" value="Unassembled WGS sequence"/>
</dbReference>
<evidence type="ECO:0000313" key="3">
    <source>
        <dbReference type="Proteomes" id="UP000011715"/>
    </source>
</evidence>
<dbReference type="EnsemblFungi" id="MAPG_06192T0">
    <property type="protein sequence ID" value="MAPG_06192T0"/>
    <property type="gene ID" value="MAPG_06192"/>
</dbReference>
<keyword evidence="3" id="KW-1185">Reference proteome</keyword>